<evidence type="ECO:0000256" key="1">
    <source>
        <dbReference type="ARBA" id="ARBA00010641"/>
    </source>
</evidence>
<dbReference type="PANTHER" id="PTHR43133:SF46">
    <property type="entry name" value="RNA POLYMERASE SIGMA-70 FACTOR ECF SUBFAMILY"/>
    <property type="match status" value="1"/>
</dbReference>
<evidence type="ECO:0000259" key="6">
    <source>
        <dbReference type="Pfam" id="PF08281"/>
    </source>
</evidence>
<comment type="caution">
    <text evidence="7">The sequence shown here is derived from an EMBL/GenBank/DDBJ whole genome shotgun (WGS) entry which is preliminary data.</text>
</comment>
<evidence type="ECO:0000256" key="4">
    <source>
        <dbReference type="ARBA" id="ARBA00023163"/>
    </source>
</evidence>
<keyword evidence="2" id="KW-0805">Transcription regulation</keyword>
<dbReference type="InterPro" id="IPR039425">
    <property type="entry name" value="RNA_pol_sigma-70-like"/>
</dbReference>
<gene>
    <name evidence="7" type="ORF">EWM59_00075</name>
</gene>
<dbReference type="AlphaFoldDB" id="A0A4Q5M5B7"/>
<dbReference type="GO" id="GO:0006352">
    <property type="term" value="P:DNA-templated transcription initiation"/>
    <property type="evidence" value="ECO:0007669"/>
    <property type="project" value="InterPro"/>
</dbReference>
<dbReference type="InterPro" id="IPR013249">
    <property type="entry name" value="RNA_pol_sigma70_r4_t2"/>
</dbReference>
<dbReference type="NCBIfam" id="TIGR02937">
    <property type="entry name" value="sigma70-ECF"/>
    <property type="match status" value="1"/>
</dbReference>
<dbReference type="InterPro" id="IPR013324">
    <property type="entry name" value="RNA_pol_sigma_r3/r4-like"/>
</dbReference>
<dbReference type="EMBL" id="SEWF01000001">
    <property type="protein sequence ID" value="RYU97552.1"/>
    <property type="molecule type" value="Genomic_DNA"/>
</dbReference>
<dbReference type="InterPro" id="IPR014284">
    <property type="entry name" value="RNA_pol_sigma-70_dom"/>
</dbReference>
<evidence type="ECO:0000313" key="7">
    <source>
        <dbReference type="EMBL" id="RYU97552.1"/>
    </source>
</evidence>
<dbReference type="SUPFAM" id="SSF88946">
    <property type="entry name" value="Sigma2 domain of RNA polymerase sigma factors"/>
    <property type="match status" value="1"/>
</dbReference>
<reference evidence="7 8" key="1">
    <citation type="submission" date="2019-02" db="EMBL/GenBank/DDBJ databases">
        <title>Bacterial novel species Emticicia sp. 17J42-9 isolated from soil.</title>
        <authorList>
            <person name="Jung H.-Y."/>
        </authorList>
    </citation>
    <scope>NUCLEOTIDE SEQUENCE [LARGE SCALE GENOMIC DNA]</scope>
    <source>
        <strain evidence="7 8">17J42-9</strain>
    </source>
</reference>
<evidence type="ECO:0000259" key="5">
    <source>
        <dbReference type="Pfam" id="PF04542"/>
    </source>
</evidence>
<dbReference type="Pfam" id="PF04542">
    <property type="entry name" value="Sigma70_r2"/>
    <property type="match status" value="1"/>
</dbReference>
<evidence type="ECO:0000256" key="3">
    <source>
        <dbReference type="ARBA" id="ARBA00023082"/>
    </source>
</evidence>
<dbReference type="CDD" id="cd06171">
    <property type="entry name" value="Sigma70_r4"/>
    <property type="match status" value="1"/>
</dbReference>
<protein>
    <submittedName>
        <fullName evidence="7">RNA polymerase sigma factor</fullName>
    </submittedName>
</protein>
<feature type="domain" description="RNA polymerase sigma factor 70 region 4 type 2" evidence="6">
    <location>
        <begin position="126"/>
        <end position="178"/>
    </location>
</feature>
<dbReference type="Gene3D" id="1.10.1740.10">
    <property type="match status" value="1"/>
</dbReference>
<dbReference type="Proteomes" id="UP000293162">
    <property type="component" value="Unassembled WGS sequence"/>
</dbReference>
<dbReference type="SUPFAM" id="SSF88659">
    <property type="entry name" value="Sigma3 and sigma4 domains of RNA polymerase sigma factors"/>
    <property type="match status" value="1"/>
</dbReference>
<dbReference type="RefSeq" id="WP_130018875.1">
    <property type="nucleotide sequence ID" value="NZ_SEWF01000001.1"/>
</dbReference>
<organism evidence="7 8">
    <name type="scientific">Emticicia agri</name>
    <dbReference type="NCBI Taxonomy" id="2492393"/>
    <lineage>
        <taxon>Bacteria</taxon>
        <taxon>Pseudomonadati</taxon>
        <taxon>Bacteroidota</taxon>
        <taxon>Cytophagia</taxon>
        <taxon>Cytophagales</taxon>
        <taxon>Leadbetterellaceae</taxon>
        <taxon>Emticicia</taxon>
    </lineage>
</organism>
<dbReference type="GO" id="GO:0003677">
    <property type="term" value="F:DNA binding"/>
    <property type="evidence" value="ECO:0007669"/>
    <property type="project" value="InterPro"/>
</dbReference>
<dbReference type="PANTHER" id="PTHR43133">
    <property type="entry name" value="RNA POLYMERASE ECF-TYPE SIGMA FACTO"/>
    <property type="match status" value="1"/>
</dbReference>
<comment type="similarity">
    <text evidence="1">Belongs to the sigma-70 factor family. ECF subfamily.</text>
</comment>
<keyword evidence="3" id="KW-0731">Sigma factor</keyword>
<dbReference type="GO" id="GO:0016987">
    <property type="term" value="F:sigma factor activity"/>
    <property type="evidence" value="ECO:0007669"/>
    <property type="project" value="UniProtKB-KW"/>
</dbReference>
<dbReference type="Gene3D" id="1.10.10.10">
    <property type="entry name" value="Winged helix-like DNA-binding domain superfamily/Winged helix DNA-binding domain"/>
    <property type="match status" value="1"/>
</dbReference>
<keyword evidence="4" id="KW-0804">Transcription</keyword>
<evidence type="ECO:0000313" key="8">
    <source>
        <dbReference type="Proteomes" id="UP000293162"/>
    </source>
</evidence>
<dbReference type="InterPro" id="IPR013325">
    <property type="entry name" value="RNA_pol_sigma_r2"/>
</dbReference>
<feature type="domain" description="RNA polymerase sigma-70 region 2" evidence="5">
    <location>
        <begin position="27"/>
        <end position="99"/>
    </location>
</feature>
<keyword evidence="8" id="KW-1185">Reference proteome</keyword>
<dbReference type="InterPro" id="IPR036388">
    <property type="entry name" value="WH-like_DNA-bd_sf"/>
</dbReference>
<evidence type="ECO:0000256" key="2">
    <source>
        <dbReference type="ARBA" id="ARBA00023015"/>
    </source>
</evidence>
<dbReference type="OrthoDB" id="941544at2"/>
<sequence length="194" mass="22574">MVNHLPDSPEELLIASVKGDRKSQERLYRLFYGFAMGVCLRYNQNREEALEIVNDSFMKVFTKGEQYDASGRHSSYPFKAWFRRIIVNTALDYYRSQQKHYFHENLDEAYDVSSTESNALSQLNHDELMELVQRLPSGYRMVFNLFVIDGFSHEEIAQQLQISVGTSKSNLSRAREALRKMIMKIEGALTDNKN</sequence>
<dbReference type="Pfam" id="PF08281">
    <property type="entry name" value="Sigma70_r4_2"/>
    <property type="match status" value="1"/>
</dbReference>
<name>A0A4Q5M5B7_9BACT</name>
<dbReference type="InterPro" id="IPR007627">
    <property type="entry name" value="RNA_pol_sigma70_r2"/>
</dbReference>
<accession>A0A4Q5M5B7</accession>
<proteinExistence type="inferred from homology"/>